<keyword evidence="1" id="KW-0732">Signal</keyword>
<dbReference type="InterPro" id="IPR006311">
    <property type="entry name" value="TAT_signal"/>
</dbReference>
<protein>
    <submittedName>
        <fullName evidence="3">Peptidoglycan-binding domain-containing protein</fullName>
    </submittedName>
</protein>
<accession>A0ABV3DPE2</accession>
<dbReference type="InterPro" id="IPR036365">
    <property type="entry name" value="PGBD-like_sf"/>
</dbReference>
<proteinExistence type="predicted"/>
<dbReference type="Gene3D" id="1.10.101.10">
    <property type="entry name" value="PGBD-like superfamily/PGBD"/>
    <property type="match status" value="1"/>
</dbReference>
<keyword evidence="4" id="KW-1185">Reference proteome</keyword>
<feature type="domain" description="Peptidoglycan binding-like" evidence="2">
    <location>
        <begin position="67"/>
        <end position="101"/>
    </location>
</feature>
<dbReference type="InterPro" id="IPR002477">
    <property type="entry name" value="Peptidoglycan-bd-like"/>
</dbReference>
<comment type="caution">
    <text evidence="3">The sequence shown here is derived from an EMBL/GenBank/DDBJ whole genome shotgun (WGS) entry which is preliminary data.</text>
</comment>
<dbReference type="EMBL" id="JBEZFP010000094">
    <property type="protein sequence ID" value="MEU8137623.1"/>
    <property type="molecule type" value="Genomic_DNA"/>
</dbReference>
<evidence type="ECO:0000313" key="4">
    <source>
        <dbReference type="Proteomes" id="UP001551482"/>
    </source>
</evidence>
<gene>
    <name evidence="3" type="ORF">AB0C36_29430</name>
</gene>
<evidence type="ECO:0000259" key="2">
    <source>
        <dbReference type="Pfam" id="PF01471"/>
    </source>
</evidence>
<organism evidence="3 4">
    <name type="scientific">Streptodolium elevatio</name>
    <dbReference type="NCBI Taxonomy" id="3157996"/>
    <lineage>
        <taxon>Bacteria</taxon>
        <taxon>Bacillati</taxon>
        <taxon>Actinomycetota</taxon>
        <taxon>Actinomycetes</taxon>
        <taxon>Kitasatosporales</taxon>
        <taxon>Streptomycetaceae</taxon>
        <taxon>Streptodolium</taxon>
    </lineage>
</organism>
<dbReference type="Proteomes" id="UP001551482">
    <property type="component" value="Unassembled WGS sequence"/>
</dbReference>
<dbReference type="RefSeq" id="WP_358359794.1">
    <property type="nucleotide sequence ID" value="NZ_JBEZFP010000094.1"/>
</dbReference>
<evidence type="ECO:0000256" key="1">
    <source>
        <dbReference type="SAM" id="SignalP"/>
    </source>
</evidence>
<reference evidence="3 4" key="1">
    <citation type="submission" date="2024-06" db="EMBL/GenBank/DDBJ databases">
        <title>The Natural Products Discovery Center: Release of the First 8490 Sequenced Strains for Exploring Actinobacteria Biosynthetic Diversity.</title>
        <authorList>
            <person name="Kalkreuter E."/>
            <person name="Kautsar S.A."/>
            <person name="Yang D."/>
            <person name="Bader C.D."/>
            <person name="Teijaro C.N."/>
            <person name="Fluegel L."/>
            <person name="Davis C.M."/>
            <person name="Simpson J.R."/>
            <person name="Lauterbach L."/>
            <person name="Steele A.D."/>
            <person name="Gui C."/>
            <person name="Meng S."/>
            <person name="Li G."/>
            <person name="Viehrig K."/>
            <person name="Ye F."/>
            <person name="Su P."/>
            <person name="Kiefer A.F."/>
            <person name="Nichols A."/>
            <person name="Cepeda A.J."/>
            <person name="Yan W."/>
            <person name="Fan B."/>
            <person name="Jiang Y."/>
            <person name="Adhikari A."/>
            <person name="Zheng C.-J."/>
            <person name="Schuster L."/>
            <person name="Cowan T.M."/>
            <person name="Smanski M.J."/>
            <person name="Chevrette M.G."/>
            <person name="De Carvalho L.P.S."/>
            <person name="Shen B."/>
        </authorList>
    </citation>
    <scope>NUCLEOTIDE SEQUENCE [LARGE SCALE GENOMIC DNA]</scope>
    <source>
        <strain evidence="3 4">NPDC048946</strain>
    </source>
</reference>
<dbReference type="Pfam" id="PF01471">
    <property type="entry name" value="PG_binding_1"/>
    <property type="match status" value="1"/>
</dbReference>
<feature type="chain" id="PRO_5046947524" evidence="1">
    <location>
        <begin position="37"/>
        <end position="133"/>
    </location>
</feature>
<feature type="signal peptide" evidence="1">
    <location>
        <begin position="1"/>
        <end position="36"/>
    </location>
</feature>
<dbReference type="PROSITE" id="PS51318">
    <property type="entry name" value="TAT"/>
    <property type="match status" value="1"/>
</dbReference>
<evidence type="ECO:0000313" key="3">
    <source>
        <dbReference type="EMBL" id="MEU8137623.1"/>
    </source>
</evidence>
<name>A0ABV3DPE2_9ACTN</name>
<dbReference type="InterPro" id="IPR036366">
    <property type="entry name" value="PGBDSf"/>
</dbReference>
<dbReference type="SUPFAM" id="SSF47090">
    <property type="entry name" value="PGBD-like"/>
    <property type="match status" value="1"/>
</dbReference>
<sequence>MKTSNTGTVGRRGAAAFVAALAIALSTLFAAPAAQANPNQPNIGLWSTNHDGVRCAQWAYNSVAGQGLDPDGQYGPLTEQATRNWQRFFGLSVDGVIGKDTGQSIIDMVFLKFGTNNTWALYCPYYLPSHRSY</sequence>